<dbReference type="AlphaFoldDB" id="A0A9W9WPB4"/>
<dbReference type="Proteomes" id="UP001147760">
    <property type="component" value="Unassembled WGS sequence"/>
</dbReference>
<dbReference type="OrthoDB" id="4369244at2759"/>
<protein>
    <submittedName>
        <fullName evidence="1">Uncharacterized protein</fullName>
    </submittedName>
</protein>
<reference evidence="1" key="1">
    <citation type="submission" date="2022-12" db="EMBL/GenBank/DDBJ databases">
        <authorList>
            <person name="Petersen C."/>
        </authorList>
    </citation>
    <scope>NUCLEOTIDE SEQUENCE</scope>
    <source>
        <strain evidence="1">IBT 17660</strain>
    </source>
</reference>
<organism evidence="1 2">
    <name type="scientific">Penicillium desertorum</name>
    <dbReference type="NCBI Taxonomy" id="1303715"/>
    <lineage>
        <taxon>Eukaryota</taxon>
        <taxon>Fungi</taxon>
        <taxon>Dikarya</taxon>
        <taxon>Ascomycota</taxon>
        <taxon>Pezizomycotina</taxon>
        <taxon>Eurotiomycetes</taxon>
        <taxon>Eurotiomycetidae</taxon>
        <taxon>Eurotiales</taxon>
        <taxon>Aspergillaceae</taxon>
        <taxon>Penicillium</taxon>
    </lineage>
</organism>
<accession>A0A9W9WPB4</accession>
<dbReference type="EMBL" id="JAPWDO010000005">
    <property type="protein sequence ID" value="KAJ5471196.1"/>
    <property type="molecule type" value="Genomic_DNA"/>
</dbReference>
<evidence type="ECO:0000313" key="2">
    <source>
        <dbReference type="Proteomes" id="UP001147760"/>
    </source>
</evidence>
<name>A0A9W9WPB4_9EURO</name>
<comment type="caution">
    <text evidence="1">The sequence shown here is derived from an EMBL/GenBank/DDBJ whole genome shotgun (WGS) entry which is preliminary data.</text>
</comment>
<sequence length="76" mass="8917">MSNAKIKHQRWHLGEIVVSPKKLRPSTDTAFDVDFDTHYWSKFSPVPTFNCATKRQVLVFQSSDLILTPRNIRMFH</sequence>
<proteinExistence type="predicted"/>
<keyword evidence="2" id="KW-1185">Reference proteome</keyword>
<evidence type="ECO:0000313" key="1">
    <source>
        <dbReference type="EMBL" id="KAJ5471196.1"/>
    </source>
</evidence>
<gene>
    <name evidence="1" type="ORF">N7530_008553</name>
</gene>
<reference evidence="1" key="2">
    <citation type="journal article" date="2023" name="IMA Fungus">
        <title>Comparative genomic study of the Penicillium genus elucidates a diverse pangenome and 15 lateral gene transfer events.</title>
        <authorList>
            <person name="Petersen C."/>
            <person name="Sorensen T."/>
            <person name="Nielsen M.R."/>
            <person name="Sondergaard T.E."/>
            <person name="Sorensen J.L."/>
            <person name="Fitzpatrick D.A."/>
            <person name="Frisvad J.C."/>
            <person name="Nielsen K.L."/>
        </authorList>
    </citation>
    <scope>NUCLEOTIDE SEQUENCE</scope>
    <source>
        <strain evidence="1">IBT 17660</strain>
    </source>
</reference>